<organism evidence="1 2">
    <name type="scientific">Actinomadura fulvescens</name>
    <dbReference type="NCBI Taxonomy" id="46160"/>
    <lineage>
        <taxon>Bacteria</taxon>
        <taxon>Bacillati</taxon>
        <taxon>Actinomycetota</taxon>
        <taxon>Actinomycetes</taxon>
        <taxon>Streptosporangiales</taxon>
        <taxon>Thermomonosporaceae</taxon>
        <taxon>Actinomadura</taxon>
    </lineage>
</organism>
<comment type="caution">
    <text evidence="1">The sequence shown here is derived from an EMBL/GenBank/DDBJ whole genome shotgun (WGS) entry which is preliminary data.</text>
</comment>
<dbReference type="Pfam" id="PF11583">
    <property type="entry name" value="AurF"/>
    <property type="match status" value="1"/>
</dbReference>
<evidence type="ECO:0000313" key="1">
    <source>
        <dbReference type="EMBL" id="GAA2636836.1"/>
    </source>
</evidence>
<keyword evidence="2" id="KW-1185">Reference proteome</keyword>
<proteinExistence type="predicted"/>
<protein>
    <recommendedName>
        <fullName evidence="3">p-aminobenzoate N-oxygenase AurF</fullName>
    </recommendedName>
</protein>
<dbReference type="InterPro" id="IPR012348">
    <property type="entry name" value="RNR-like"/>
</dbReference>
<name>A0ABN3QVZ5_9ACTN</name>
<reference evidence="1 2" key="1">
    <citation type="journal article" date="2019" name="Int. J. Syst. Evol. Microbiol.">
        <title>The Global Catalogue of Microorganisms (GCM) 10K type strain sequencing project: providing services to taxonomists for standard genome sequencing and annotation.</title>
        <authorList>
            <consortium name="The Broad Institute Genomics Platform"/>
            <consortium name="The Broad Institute Genome Sequencing Center for Infectious Disease"/>
            <person name="Wu L."/>
            <person name="Ma J."/>
        </authorList>
    </citation>
    <scope>NUCLEOTIDE SEQUENCE [LARGE SCALE GENOMIC DNA]</scope>
    <source>
        <strain evidence="1 2">JCM 6833</strain>
    </source>
</reference>
<dbReference type="Gene3D" id="1.10.620.20">
    <property type="entry name" value="Ribonucleotide Reductase, subunit A"/>
    <property type="match status" value="1"/>
</dbReference>
<evidence type="ECO:0008006" key="3">
    <source>
        <dbReference type="Google" id="ProtNLM"/>
    </source>
</evidence>
<dbReference type="InterPro" id="IPR025859">
    <property type="entry name" value="AurF/CmlI"/>
</dbReference>
<accession>A0ABN3QVZ5</accession>
<evidence type="ECO:0000313" key="2">
    <source>
        <dbReference type="Proteomes" id="UP001501509"/>
    </source>
</evidence>
<sequence>MIGGSGKRSWYERAGVRTGPRRLLGDELGTGRLFFPPDLVPYWDHPRVRELPERTRGEILARHLFHYLEFTTHFETRVVNRATDRIAGGRCGIDVDPETRLNAYRIYCDEGYHSLCSLDVIAQVSAASAVAVVPYDFEPFLTRLDQVGQRALPDAPALAQLLQVVVFETLITAILKDIPQNPRVLTIVRDTVREHAKDEGWHHVFFSQFFRELWAQQSRASRRRISRCLPGLIRSSLLPEQAPVRASLTRAGLGAEAVEEIMRDTYSHERVNTGIRAASRHTMRLFEETGVLGVPGASDAFAAAELLS</sequence>
<dbReference type="EMBL" id="BAAATD010000021">
    <property type="protein sequence ID" value="GAA2636836.1"/>
    <property type="molecule type" value="Genomic_DNA"/>
</dbReference>
<dbReference type="Proteomes" id="UP001501509">
    <property type="component" value="Unassembled WGS sequence"/>
</dbReference>
<gene>
    <name evidence="1" type="ORF">GCM10010411_90190</name>
</gene>